<evidence type="ECO:0000313" key="1">
    <source>
        <dbReference type="EMBL" id="TFE41958.1"/>
    </source>
</evidence>
<name>A0A4Y8MX80_9BURK</name>
<organism evidence="1 2">
    <name type="scientific">Paraburkholderia dipogonis</name>
    <dbReference type="NCBI Taxonomy" id="1211383"/>
    <lineage>
        <taxon>Bacteria</taxon>
        <taxon>Pseudomonadati</taxon>
        <taxon>Pseudomonadota</taxon>
        <taxon>Betaproteobacteria</taxon>
        <taxon>Burkholderiales</taxon>
        <taxon>Burkholderiaceae</taxon>
        <taxon>Paraburkholderia</taxon>
    </lineage>
</organism>
<evidence type="ECO:0000313" key="2">
    <source>
        <dbReference type="Proteomes" id="UP000297385"/>
    </source>
</evidence>
<dbReference type="Proteomes" id="UP000297385">
    <property type="component" value="Unassembled WGS sequence"/>
</dbReference>
<comment type="caution">
    <text evidence="1">The sequence shown here is derived from an EMBL/GenBank/DDBJ whole genome shotgun (WGS) entry which is preliminary data.</text>
</comment>
<proteinExistence type="predicted"/>
<sequence length="91" mass="10126">MDRIDRSEGPTISNGKFWAAAETIAEVGERDHKQFLYIYGKALCAKQGAKIGRENSRLLVDLVWGDNLSARSGIENQAKNRIGTTFSRDVL</sequence>
<protein>
    <submittedName>
        <fullName evidence="1">Uncharacterized protein</fullName>
    </submittedName>
</protein>
<dbReference type="GeneID" id="97310919"/>
<dbReference type="AlphaFoldDB" id="A0A4Y8MX80"/>
<dbReference type="EMBL" id="SNVI01000002">
    <property type="protein sequence ID" value="TFE41958.1"/>
    <property type="molecule type" value="Genomic_DNA"/>
</dbReference>
<dbReference type="RefSeq" id="WP_134465235.1">
    <property type="nucleotide sequence ID" value="NZ_JBHMFL010000100.1"/>
</dbReference>
<accession>A0A4Y8MX80</accession>
<reference evidence="1 2" key="1">
    <citation type="submission" date="2019-03" db="EMBL/GenBank/DDBJ databases">
        <title>Complete Genome Sequence of Paraburkholderia dipogonis ICMP 19430T, a Nitrogen-fixing Symbiont of the South African Invasive Legume Dipogon lignosus in New Zealand.</title>
        <authorList>
            <person name="De Meyer S.E."/>
        </authorList>
    </citation>
    <scope>NUCLEOTIDE SEQUENCE [LARGE SCALE GENOMIC DNA]</scope>
    <source>
        <strain evidence="1 2">ICMP 19430</strain>
    </source>
</reference>
<gene>
    <name evidence="1" type="ORF">E2553_35630</name>
</gene>